<evidence type="ECO:0008006" key="3">
    <source>
        <dbReference type="Google" id="ProtNLM"/>
    </source>
</evidence>
<dbReference type="EMBL" id="MHHS01000031">
    <property type="protein sequence ID" value="OGY36645.1"/>
    <property type="molecule type" value="Genomic_DNA"/>
</dbReference>
<dbReference type="InterPro" id="IPR021109">
    <property type="entry name" value="Peptidase_aspartic_dom_sf"/>
</dbReference>
<dbReference type="Gene3D" id="2.40.70.10">
    <property type="entry name" value="Acid Proteases"/>
    <property type="match status" value="1"/>
</dbReference>
<name>A0A1G1X9B1_9BACT</name>
<accession>A0A1G1X9B1</accession>
<dbReference type="Proteomes" id="UP000177941">
    <property type="component" value="Unassembled WGS sequence"/>
</dbReference>
<evidence type="ECO:0000313" key="2">
    <source>
        <dbReference type="Proteomes" id="UP000177941"/>
    </source>
</evidence>
<organism evidence="1 2">
    <name type="scientific">Candidatus Andersenbacteria bacterium RIFCSPHIGHO2_12_FULL_45_11b</name>
    <dbReference type="NCBI Taxonomy" id="1797282"/>
    <lineage>
        <taxon>Bacteria</taxon>
        <taxon>Candidatus Anderseniibacteriota</taxon>
    </lineage>
</organism>
<reference evidence="1 2" key="1">
    <citation type="journal article" date="2016" name="Nat. Commun.">
        <title>Thousands of microbial genomes shed light on interconnected biogeochemical processes in an aquifer system.</title>
        <authorList>
            <person name="Anantharaman K."/>
            <person name="Brown C.T."/>
            <person name="Hug L.A."/>
            <person name="Sharon I."/>
            <person name="Castelle C.J."/>
            <person name="Probst A.J."/>
            <person name="Thomas B.C."/>
            <person name="Singh A."/>
            <person name="Wilkins M.J."/>
            <person name="Karaoz U."/>
            <person name="Brodie E.L."/>
            <person name="Williams K.H."/>
            <person name="Hubbard S.S."/>
            <person name="Banfield J.F."/>
        </authorList>
    </citation>
    <scope>NUCLEOTIDE SEQUENCE [LARGE SCALE GENOMIC DNA]</scope>
</reference>
<gene>
    <name evidence="1" type="ORF">A3E36_04420</name>
</gene>
<sequence length="119" mass="13029">MVTGELRGNRPYINILIRWANKIQAITALIDTGFDGDIRISEKQAQDLNLITNHIQLFEFVDGSKKQVPASTAYSDFNGMTGSLDVAVLDGGATIGMGFLKKFDAILKINLKQRSVTIA</sequence>
<evidence type="ECO:0000313" key="1">
    <source>
        <dbReference type="EMBL" id="OGY36645.1"/>
    </source>
</evidence>
<protein>
    <recommendedName>
        <fullName evidence="3">Peptidase A2 domain-containing protein</fullName>
    </recommendedName>
</protein>
<comment type="caution">
    <text evidence="1">The sequence shown here is derived from an EMBL/GenBank/DDBJ whole genome shotgun (WGS) entry which is preliminary data.</text>
</comment>
<proteinExistence type="predicted"/>
<dbReference type="AlphaFoldDB" id="A0A1G1X9B1"/>